<proteinExistence type="inferred from homology"/>
<feature type="domain" description="Heavy metal binding" evidence="3">
    <location>
        <begin position="48"/>
        <end position="74"/>
    </location>
</feature>
<dbReference type="InterPro" id="IPR051909">
    <property type="entry name" value="MFP_Cation_Efflux"/>
</dbReference>
<dbReference type="AlphaFoldDB" id="A0A4R6QJ38"/>
<feature type="domain" description="CzcB-like C-terminal circularly permuted SH3-like" evidence="7">
    <location>
        <begin position="330"/>
        <end position="389"/>
    </location>
</feature>
<dbReference type="PANTHER" id="PTHR30097">
    <property type="entry name" value="CATION EFFLUX SYSTEM PROTEIN CUSB"/>
    <property type="match status" value="1"/>
</dbReference>
<dbReference type="GO" id="GO:0030288">
    <property type="term" value="C:outer membrane-bounded periplasmic space"/>
    <property type="evidence" value="ECO:0007669"/>
    <property type="project" value="TreeGrafter"/>
</dbReference>
<dbReference type="GO" id="GO:0015679">
    <property type="term" value="P:plasma membrane copper ion transport"/>
    <property type="evidence" value="ECO:0007669"/>
    <property type="project" value="TreeGrafter"/>
</dbReference>
<comment type="similarity">
    <text evidence="1">Belongs to the membrane fusion protein (MFP) (TC 8.A.1) family.</text>
</comment>
<evidence type="ECO:0000259" key="6">
    <source>
        <dbReference type="Pfam" id="PF25954"/>
    </source>
</evidence>
<evidence type="ECO:0000259" key="7">
    <source>
        <dbReference type="Pfam" id="PF25975"/>
    </source>
</evidence>
<feature type="domain" description="CusB-like beta-barrel" evidence="6">
    <location>
        <begin position="248"/>
        <end position="324"/>
    </location>
</feature>
<dbReference type="Pfam" id="PF25975">
    <property type="entry name" value="CzcB_C"/>
    <property type="match status" value="1"/>
</dbReference>
<dbReference type="InterPro" id="IPR058790">
    <property type="entry name" value="BSH_CusB"/>
</dbReference>
<dbReference type="EMBL" id="SNXS01000005">
    <property type="protein sequence ID" value="TDP63091.1"/>
    <property type="molecule type" value="Genomic_DNA"/>
</dbReference>
<name>A0A4R6QJ38_9BURK</name>
<dbReference type="InterPro" id="IPR058791">
    <property type="entry name" value="3HB_CusB"/>
</dbReference>
<feature type="domain" description="CusB-like barrel-sandwich hybrid" evidence="5">
    <location>
        <begin position="126"/>
        <end position="243"/>
    </location>
</feature>
<dbReference type="GO" id="GO:0016020">
    <property type="term" value="C:membrane"/>
    <property type="evidence" value="ECO:0007669"/>
    <property type="project" value="InterPro"/>
</dbReference>
<evidence type="ECO:0000313" key="9">
    <source>
        <dbReference type="Proteomes" id="UP000295361"/>
    </source>
</evidence>
<dbReference type="InterPro" id="IPR058649">
    <property type="entry name" value="CzcB_C"/>
</dbReference>
<dbReference type="GO" id="GO:0060003">
    <property type="term" value="P:copper ion export"/>
    <property type="evidence" value="ECO:0007669"/>
    <property type="project" value="TreeGrafter"/>
</dbReference>
<dbReference type="Pfam" id="PF25919">
    <property type="entry name" value="BSH_CusB"/>
    <property type="match status" value="1"/>
</dbReference>
<keyword evidence="9" id="KW-1185">Reference proteome</keyword>
<accession>A0A4R6QJ38</accession>
<evidence type="ECO:0000259" key="4">
    <source>
        <dbReference type="Pfam" id="PF25869"/>
    </source>
</evidence>
<dbReference type="GO" id="GO:0046914">
    <property type="term" value="F:transition metal ion binding"/>
    <property type="evidence" value="ECO:0007669"/>
    <property type="project" value="TreeGrafter"/>
</dbReference>
<protein>
    <submittedName>
        <fullName evidence="8">Cu(I)/Ag(I) efflux system membrane fusion protein</fullName>
    </submittedName>
</protein>
<feature type="domain" description="CusB-like three alpha-helical bundle" evidence="4">
    <location>
        <begin position="162"/>
        <end position="210"/>
    </location>
</feature>
<evidence type="ECO:0000256" key="1">
    <source>
        <dbReference type="ARBA" id="ARBA00009477"/>
    </source>
</evidence>
<dbReference type="GO" id="GO:0022857">
    <property type="term" value="F:transmembrane transporter activity"/>
    <property type="evidence" value="ECO:0007669"/>
    <property type="project" value="InterPro"/>
</dbReference>
<dbReference type="InterPro" id="IPR006143">
    <property type="entry name" value="RND_pump_MFP"/>
</dbReference>
<evidence type="ECO:0000256" key="2">
    <source>
        <dbReference type="ARBA" id="ARBA00022448"/>
    </source>
</evidence>
<dbReference type="Gene3D" id="2.40.50.100">
    <property type="match status" value="1"/>
</dbReference>
<dbReference type="PANTHER" id="PTHR30097:SF15">
    <property type="entry name" value="CATION EFFLUX SYSTEM PROTEIN CUSB"/>
    <property type="match status" value="1"/>
</dbReference>
<dbReference type="SUPFAM" id="SSF111369">
    <property type="entry name" value="HlyD-like secretion proteins"/>
    <property type="match status" value="1"/>
</dbReference>
<dbReference type="InterPro" id="IPR058792">
    <property type="entry name" value="Beta-barrel_RND_2"/>
</dbReference>
<dbReference type="OrthoDB" id="9806939at2"/>
<dbReference type="FunFam" id="2.40.30.170:FF:000010">
    <property type="entry name" value="Efflux RND transporter periplasmic adaptor subunit"/>
    <property type="match status" value="1"/>
</dbReference>
<dbReference type="Gene3D" id="2.40.30.170">
    <property type="match status" value="1"/>
</dbReference>
<dbReference type="Proteomes" id="UP000295361">
    <property type="component" value="Unassembled WGS sequence"/>
</dbReference>
<dbReference type="NCBIfam" id="TIGR01730">
    <property type="entry name" value="RND_mfp"/>
    <property type="match status" value="1"/>
</dbReference>
<dbReference type="Gene3D" id="2.40.420.20">
    <property type="match status" value="1"/>
</dbReference>
<gene>
    <name evidence="8" type="ORF">DES47_10591</name>
</gene>
<evidence type="ECO:0000313" key="8">
    <source>
        <dbReference type="EMBL" id="TDP63091.1"/>
    </source>
</evidence>
<reference evidence="8 9" key="1">
    <citation type="submission" date="2019-03" db="EMBL/GenBank/DDBJ databases">
        <title>Genomic Encyclopedia of Type Strains, Phase IV (KMG-IV): sequencing the most valuable type-strain genomes for metagenomic binning, comparative biology and taxonomic classification.</title>
        <authorList>
            <person name="Goeker M."/>
        </authorList>
    </citation>
    <scope>NUCLEOTIDE SEQUENCE [LARGE SCALE GENOMIC DNA]</scope>
    <source>
        <strain evidence="8 9">DSM 16998</strain>
    </source>
</reference>
<dbReference type="Pfam" id="PF25954">
    <property type="entry name" value="Beta-barrel_RND_2"/>
    <property type="match status" value="1"/>
</dbReference>
<dbReference type="InParanoid" id="A0A4R6QJ38"/>
<dbReference type="FunCoup" id="A0A4R6QJ38">
    <property type="interactions" value="198"/>
</dbReference>
<comment type="caution">
    <text evidence="8">The sequence shown here is derived from an EMBL/GenBank/DDBJ whole genome shotgun (WGS) entry which is preliminary data.</text>
</comment>
<dbReference type="InterPro" id="IPR045800">
    <property type="entry name" value="HMBD"/>
</dbReference>
<evidence type="ECO:0000259" key="3">
    <source>
        <dbReference type="Pfam" id="PF19335"/>
    </source>
</evidence>
<sequence>MRTKNLIAALGLLAAGLALGWGIARWTATPGAAPATHAAAPAERKVLYWYDPMVPTQKFDKPGKSPFMDMELEPRYADEGGADAPGLSVSPQAIQSLGLRTATVERRSIASHVEAVGTVQLNERDVSIVQARAGGFVEKVYARAPGDVVAAGAPLVDLLLPEWVAAQREFLAVRALGDAALTAAARQRLTLLGMTESLIAQVEVSGQPQARHTITVPGGGLIAELMVRQGMTVTPGMSLARINGLGSLWVEVAVPEAQAGTLHIGQAAELNLAAFAAETFKARVVSVLAETSRETRTLRVRLELPNPAQRLKAGMSAQVSLRGPSQDQLVLPSEAVIRTGRRALVYVVDAPGKFRPVEVGLGREIDDLLVVLGGLEAGQQVVASAQFLIDSEASLRGLLPVPPAVPGSGARP</sequence>
<dbReference type="Gene3D" id="6.10.140.730">
    <property type="match status" value="1"/>
</dbReference>
<keyword evidence="2" id="KW-0813">Transport</keyword>
<organism evidence="8 9">
    <name type="scientific">Roseateles toxinivorans</name>
    <dbReference type="NCBI Taxonomy" id="270368"/>
    <lineage>
        <taxon>Bacteria</taxon>
        <taxon>Pseudomonadati</taxon>
        <taxon>Pseudomonadota</taxon>
        <taxon>Betaproteobacteria</taxon>
        <taxon>Burkholderiales</taxon>
        <taxon>Sphaerotilaceae</taxon>
        <taxon>Roseateles</taxon>
    </lineage>
</organism>
<dbReference type="Pfam" id="PF25869">
    <property type="entry name" value="3HB_CusB"/>
    <property type="match status" value="1"/>
</dbReference>
<evidence type="ECO:0000259" key="5">
    <source>
        <dbReference type="Pfam" id="PF25919"/>
    </source>
</evidence>
<dbReference type="Pfam" id="PF19335">
    <property type="entry name" value="HMBD"/>
    <property type="match status" value="1"/>
</dbReference>